<keyword evidence="3" id="KW-1133">Transmembrane helix</keyword>
<dbReference type="Proteomes" id="UP001229025">
    <property type="component" value="Unassembled WGS sequence"/>
</dbReference>
<comment type="similarity">
    <text evidence="2">Belongs to the membrane fusion protein (MFP) (TC 8.A.1) family.</text>
</comment>
<evidence type="ECO:0000259" key="4">
    <source>
        <dbReference type="Pfam" id="PF25876"/>
    </source>
</evidence>
<comment type="subcellular location">
    <subcellularLocation>
        <location evidence="1">Membrane</location>
        <topology evidence="1">Single-pass membrane protein</topology>
    </subcellularLocation>
</comment>
<dbReference type="SUPFAM" id="SSF111369">
    <property type="entry name" value="HlyD-like secretion proteins"/>
    <property type="match status" value="2"/>
</dbReference>
<dbReference type="Gene3D" id="1.10.287.470">
    <property type="entry name" value="Helix hairpin bin"/>
    <property type="match status" value="1"/>
</dbReference>
<organism evidence="6 7">
    <name type="scientific">Cobetia amphilecti</name>
    <dbReference type="NCBI Taxonomy" id="1055104"/>
    <lineage>
        <taxon>Bacteria</taxon>
        <taxon>Pseudomonadati</taxon>
        <taxon>Pseudomonadota</taxon>
        <taxon>Gammaproteobacteria</taxon>
        <taxon>Oceanospirillales</taxon>
        <taxon>Halomonadaceae</taxon>
        <taxon>Cobetia</taxon>
    </lineage>
</organism>
<dbReference type="InterPro" id="IPR058625">
    <property type="entry name" value="MdtA-like_BSH"/>
</dbReference>
<keyword evidence="7" id="KW-1185">Reference proteome</keyword>
<dbReference type="Pfam" id="PF25876">
    <property type="entry name" value="HH_MFP_RND"/>
    <property type="match status" value="1"/>
</dbReference>
<dbReference type="RefSeq" id="WP_284726857.1">
    <property type="nucleotide sequence ID" value="NZ_JASCSA010000006.1"/>
</dbReference>
<gene>
    <name evidence="6" type="ORF">QLT01_09835</name>
</gene>
<name>A0ABT6UPM0_9GAMM</name>
<dbReference type="InterPro" id="IPR050393">
    <property type="entry name" value="MFP_Efflux_Pump"/>
</dbReference>
<feature type="transmembrane region" description="Helical" evidence="3">
    <location>
        <begin position="12"/>
        <end position="32"/>
    </location>
</feature>
<evidence type="ECO:0000256" key="3">
    <source>
        <dbReference type="SAM" id="Phobius"/>
    </source>
</evidence>
<evidence type="ECO:0000313" key="6">
    <source>
        <dbReference type="EMBL" id="MDI5884652.1"/>
    </source>
</evidence>
<feature type="domain" description="Multidrug resistance protein MdtA-like alpha-helical hairpin" evidence="4">
    <location>
        <begin position="107"/>
        <end position="165"/>
    </location>
</feature>
<sequence>MTSDQRFRRWVRGALLIAVFSFVYFLIADLWMPMTSQARVMHPVVSVASRVSGRIDEVLVHDNQHVEAGDVLFRIDAKPYQLAVQQAELALEAAIQANQQLDASILAAKAQLEQSRVSEEEQRLEMARVTRLIKSHSISRQQYDQTRASYQGAQATVRADQADLAALKVLRGLTGDDNLSLRQARNALEQARLDLAYTEVRAREAGTVSNMQLVAGAYASTGQARLAIVADRADVIADFREKSLSRVAIGDQASIIFDAQPGRVFAATLSSRDSGVQAGQLNADGYLAAPEDSDRWVRDAQRMRVHLVMPRAHGLSLSQLPTGSRATVQLFPVAGPASWLAHAQARAVSLLHYIY</sequence>
<keyword evidence="3" id="KW-0812">Transmembrane</keyword>
<evidence type="ECO:0000256" key="1">
    <source>
        <dbReference type="ARBA" id="ARBA00004167"/>
    </source>
</evidence>
<feature type="domain" description="Multidrug resistance protein MdtA-like barrel-sandwich hybrid" evidence="5">
    <location>
        <begin position="44"/>
        <end position="229"/>
    </location>
</feature>
<dbReference type="EMBL" id="JASCSA010000006">
    <property type="protein sequence ID" value="MDI5884652.1"/>
    <property type="molecule type" value="Genomic_DNA"/>
</dbReference>
<proteinExistence type="inferred from homology"/>
<dbReference type="PANTHER" id="PTHR30367:SF6">
    <property type="entry name" value="SECRETION PROTEIN-RELATED"/>
    <property type="match status" value="1"/>
</dbReference>
<protein>
    <submittedName>
        <fullName evidence="6">HlyD family secretion protein</fullName>
    </submittedName>
</protein>
<evidence type="ECO:0000256" key="2">
    <source>
        <dbReference type="ARBA" id="ARBA00009477"/>
    </source>
</evidence>
<reference evidence="7" key="1">
    <citation type="submission" date="2023-07" db="EMBL/GenBank/DDBJ databases">
        <title>Genome-based characterization of strain KMM 296 and proposal for reclassification of Cobetia litoralis and Cobetia pacifica, and emended description of the species Cobetia amphilecti and Cobetia marina.</title>
        <authorList>
            <person name="Balabanova L."/>
            <person name="Nedashkovskaya O."/>
        </authorList>
    </citation>
    <scope>NUCLEOTIDE SEQUENCE [LARGE SCALE GENOMIC DNA]</scope>
    <source>
        <strain evidence="7">NRIC 0815</strain>
    </source>
</reference>
<dbReference type="PANTHER" id="PTHR30367">
    <property type="entry name" value="P-HYDROXYBENZOIC ACID EFFLUX PUMP SUBUNIT AAEA-RELATED"/>
    <property type="match status" value="1"/>
</dbReference>
<dbReference type="Gene3D" id="2.40.30.170">
    <property type="match status" value="1"/>
</dbReference>
<keyword evidence="3" id="KW-0472">Membrane</keyword>
<dbReference type="InterPro" id="IPR058624">
    <property type="entry name" value="MdtA-like_HH"/>
</dbReference>
<evidence type="ECO:0000313" key="7">
    <source>
        <dbReference type="Proteomes" id="UP001229025"/>
    </source>
</evidence>
<comment type="caution">
    <text evidence="6">The sequence shown here is derived from an EMBL/GenBank/DDBJ whole genome shotgun (WGS) entry which is preliminary data.</text>
</comment>
<accession>A0ABT6UPM0</accession>
<dbReference type="Gene3D" id="2.40.50.100">
    <property type="match status" value="1"/>
</dbReference>
<evidence type="ECO:0000259" key="5">
    <source>
        <dbReference type="Pfam" id="PF25917"/>
    </source>
</evidence>
<dbReference type="Pfam" id="PF25917">
    <property type="entry name" value="BSH_RND"/>
    <property type="match status" value="1"/>
</dbReference>